<feature type="domain" description="Reverse transcriptase" evidence="1">
    <location>
        <begin position="181"/>
        <end position="431"/>
    </location>
</feature>
<dbReference type="AlphaFoldDB" id="A0A8X6YYH5"/>
<evidence type="ECO:0000313" key="2">
    <source>
        <dbReference type="EMBL" id="GFY79783.1"/>
    </source>
</evidence>
<dbReference type="PROSITE" id="PS50878">
    <property type="entry name" value="RT_POL"/>
    <property type="match status" value="1"/>
</dbReference>
<dbReference type="InterPro" id="IPR051083">
    <property type="entry name" value="GrpII_Intron_Splice-Mob/Def"/>
</dbReference>
<comment type="caution">
    <text evidence="2">The sequence shown here is derived from an EMBL/GenBank/DDBJ whole genome shotgun (WGS) entry which is preliminary data.</text>
</comment>
<dbReference type="Gene3D" id="3.30.70.270">
    <property type="match status" value="1"/>
</dbReference>
<gene>
    <name evidence="2" type="primary">ltrA</name>
    <name evidence="2" type="ORF">TNIN_54351</name>
</gene>
<accession>A0A8X6YYH5</accession>
<dbReference type="OrthoDB" id="415822at2759"/>
<sequence length="510" mass="60224">MSAPRKAFRIQLVKVQPRQSLANSLEQTIMLRKVTSVVKLMEWTIQGATKVKVLSPEMPDVIEVDIFHIMEDSMKGNDKASYHSLYRDRRPRYVLKWILNELGRSFVFLLRDWRNMQGKLNQIAVRAKQDKRLKFTSLIHLINAENLAECYRELKRNRACSIDQVTVEVYGENLEEKLKTLVDSMKRKQYQPQPVKRVYIPKAGREEKRGLGIPSTEDKLVQIMLKKILENIYEANFLDSSYGFRPGRSCHQAVNVLNKAVMYKPINHIVEVDIKKFYDNIQHKWLMRCLRERITDPNLLWLVKRFLKAGIVEAGHYKATEQGAPQGGVASPVLANIYLHYVLDLWFEKKCKPRSRGYMELIRYADDLLICCENEEDAREFLELLKQRLRKFGLEISENKTRIVKFGKKEWQQSVKEKRKTESFNFLGFTHYRARSRHGRLIMGHKTSKLSQARKLKGIKEWLKMVRNYICLKDWWQVLKAKLIGHYNYFGVSVQRSGRKWLRDKQKDLK</sequence>
<dbReference type="Proteomes" id="UP000886998">
    <property type="component" value="Unassembled WGS sequence"/>
</dbReference>
<dbReference type="GO" id="GO:0071897">
    <property type="term" value="P:DNA biosynthetic process"/>
    <property type="evidence" value="ECO:0007669"/>
    <property type="project" value="UniProtKB-ARBA"/>
</dbReference>
<dbReference type="Pfam" id="PF00078">
    <property type="entry name" value="RVT_1"/>
    <property type="match status" value="1"/>
</dbReference>
<reference evidence="2" key="1">
    <citation type="submission" date="2020-08" db="EMBL/GenBank/DDBJ databases">
        <title>Multicomponent nature underlies the extraordinary mechanical properties of spider dragline silk.</title>
        <authorList>
            <person name="Kono N."/>
            <person name="Nakamura H."/>
            <person name="Mori M."/>
            <person name="Yoshida Y."/>
            <person name="Ohtoshi R."/>
            <person name="Malay A.D."/>
            <person name="Moran D.A.P."/>
            <person name="Tomita M."/>
            <person name="Numata K."/>
            <person name="Arakawa K."/>
        </authorList>
    </citation>
    <scope>NUCLEOTIDE SEQUENCE</scope>
</reference>
<dbReference type="NCBIfam" id="TIGR04416">
    <property type="entry name" value="group_II_RT_mat"/>
    <property type="match status" value="1"/>
</dbReference>
<evidence type="ECO:0000313" key="3">
    <source>
        <dbReference type="Proteomes" id="UP000886998"/>
    </source>
</evidence>
<dbReference type="InterPro" id="IPR043502">
    <property type="entry name" value="DNA/RNA_pol_sf"/>
</dbReference>
<proteinExistence type="predicted"/>
<dbReference type="CDD" id="cd01651">
    <property type="entry name" value="RT_G2_intron"/>
    <property type="match status" value="1"/>
</dbReference>
<dbReference type="InterPro" id="IPR000477">
    <property type="entry name" value="RT_dom"/>
</dbReference>
<dbReference type="InterPro" id="IPR043128">
    <property type="entry name" value="Rev_trsase/Diguanyl_cyclase"/>
</dbReference>
<protein>
    <submittedName>
        <fullName evidence="2">Group II intron-encoded protein LtrA</fullName>
    </submittedName>
</protein>
<dbReference type="InterPro" id="IPR030931">
    <property type="entry name" value="Group_II_RT_mat"/>
</dbReference>
<organism evidence="2 3">
    <name type="scientific">Trichonephila inaurata madagascariensis</name>
    <dbReference type="NCBI Taxonomy" id="2747483"/>
    <lineage>
        <taxon>Eukaryota</taxon>
        <taxon>Metazoa</taxon>
        <taxon>Ecdysozoa</taxon>
        <taxon>Arthropoda</taxon>
        <taxon>Chelicerata</taxon>
        <taxon>Arachnida</taxon>
        <taxon>Araneae</taxon>
        <taxon>Araneomorphae</taxon>
        <taxon>Entelegynae</taxon>
        <taxon>Araneoidea</taxon>
        <taxon>Nephilidae</taxon>
        <taxon>Trichonephila</taxon>
        <taxon>Trichonephila inaurata</taxon>
    </lineage>
</organism>
<evidence type="ECO:0000259" key="1">
    <source>
        <dbReference type="PROSITE" id="PS50878"/>
    </source>
</evidence>
<dbReference type="EMBL" id="BMAV01023781">
    <property type="protein sequence ID" value="GFY79783.1"/>
    <property type="molecule type" value="Genomic_DNA"/>
</dbReference>
<keyword evidence="3" id="KW-1185">Reference proteome</keyword>
<dbReference type="PANTHER" id="PTHR34047">
    <property type="entry name" value="NUCLEAR INTRON MATURASE 1, MITOCHONDRIAL-RELATED"/>
    <property type="match status" value="1"/>
</dbReference>
<name>A0A8X6YYH5_9ARAC</name>
<dbReference type="PANTHER" id="PTHR34047:SF8">
    <property type="entry name" value="PROTEIN YKFC"/>
    <property type="match status" value="1"/>
</dbReference>
<dbReference type="SUPFAM" id="SSF56672">
    <property type="entry name" value="DNA/RNA polymerases"/>
    <property type="match status" value="1"/>
</dbReference>